<dbReference type="PANTHER" id="PTHR28603">
    <property type="entry name" value="TRANSMEMBRANE PROTEIN 243"/>
    <property type="match status" value="1"/>
</dbReference>
<comment type="caution">
    <text evidence="2">The sequence shown here is derived from an EMBL/GenBank/DDBJ whole genome shotgun (WGS) entry which is preliminary data.</text>
</comment>
<organism evidence="2 3">
    <name type="scientific">Ridgeia piscesae</name>
    <name type="common">Tubeworm</name>
    <dbReference type="NCBI Taxonomy" id="27915"/>
    <lineage>
        <taxon>Eukaryota</taxon>
        <taxon>Metazoa</taxon>
        <taxon>Spiralia</taxon>
        <taxon>Lophotrochozoa</taxon>
        <taxon>Annelida</taxon>
        <taxon>Polychaeta</taxon>
        <taxon>Sedentaria</taxon>
        <taxon>Canalipalpata</taxon>
        <taxon>Sabellida</taxon>
        <taxon>Siboglinidae</taxon>
        <taxon>Ridgeia</taxon>
    </lineage>
</organism>
<gene>
    <name evidence="2" type="ORF">NP493_640g02006</name>
</gene>
<keyword evidence="1" id="KW-0472">Membrane</keyword>
<keyword evidence="1" id="KW-1133">Transmembrane helix</keyword>
<feature type="transmembrane region" description="Helical" evidence="1">
    <location>
        <begin position="90"/>
        <end position="109"/>
    </location>
</feature>
<dbReference type="PANTHER" id="PTHR28603:SF1">
    <property type="entry name" value="TRANSMEMBRANE PROTEIN 243"/>
    <property type="match status" value="1"/>
</dbReference>
<evidence type="ECO:0000313" key="2">
    <source>
        <dbReference type="EMBL" id="KAK2176788.1"/>
    </source>
</evidence>
<evidence type="ECO:0000256" key="1">
    <source>
        <dbReference type="SAM" id="Phobius"/>
    </source>
</evidence>
<evidence type="ECO:0000313" key="3">
    <source>
        <dbReference type="Proteomes" id="UP001209878"/>
    </source>
</evidence>
<feature type="transmembrane region" description="Helical" evidence="1">
    <location>
        <begin position="25"/>
        <end position="46"/>
    </location>
</feature>
<protein>
    <recommendedName>
        <fullName evidence="4">Transmembrane protein 243</fullName>
    </recommendedName>
</protein>
<name>A0AAD9KU48_RIDPI</name>
<dbReference type="Proteomes" id="UP001209878">
    <property type="component" value="Unassembled WGS sequence"/>
</dbReference>
<reference evidence="2" key="1">
    <citation type="journal article" date="2023" name="Mol. Biol. Evol.">
        <title>Third-Generation Sequencing Reveals the Adaptive Role of the Epigenome in Three Deep-Sea Polychaetes.</title>
        <authorList>
            <person name="Perez M."/>
            <person name="Aroh O."/>
            <person name="Sun Y."/>
            <person name="Lan Y."/>
            <person name="Juniper S.K."/>
            <person name="Young C.R."/>
            <person name="Angers B."/>
            <person name="Qian P.Y."/>
        </authorList>
    </citation>
    <scope>NUCLEOTIDE SEQUENCE</scope>
    <source>
        <strain evidence="2">R07B-5</strain>
    </source>
</reference>
<dbReference type="EMBL" id="JAODUO010000640">
    <property type="protein sequence ID" value="KAK2176788.1"/>
    <property type="molecule type" value="Genomic_DNA"/>
</dbReference>
<dbReference type="Pfam" id="PF10856">
    <property type="entry name" value="DUF2678"/>
    <property type="match status" value="1"/>
</dbReference>
<keyword evidence="3" id="KW-1185">Reference proteome</keyword>
<sequence length="113" mass="13069">MDSRNYEDVGAEKPLFGEATRKDRVLNLVVGSFTALLVTITLISAFAFPHWPPRGINVYFAFCMVLILLSHLILIYWYRQGDLEPRFRTLIYYNAFTIILLCICANIYIHAVH</sequence>
<feature type="transmembrane region" description="Helical" evidence="1">
    <location>
        <begin position="58"/>
        <end position="78"/>
    </location>
</feature>
<evidence type="ECO:0008006" key="4">
    <source>
        <dbReference type="Google" id="ProtNLM"/>
    </source>
</evidence>
<keyword evidence="1" id="KW-0812">Transmembrane</keyword>
<proteinExistence type="predicted"/>
<dbReference type="InterPro" id="IPR022564">
    <property type="entry name" value="DUF2678"/>
</dbReference>
<dbReference type="AlphaFoldDB" id="A0AAD9KU48"/>
<accession>A0AAD9KU48</accession>